<keyword evidence="2" id="KW-0472">Membrane</keyword>
<evidence type="ECO:0000313" key="3">
    <source>
        <dbReference type="EMBL" id="MST59796.1"/>
    </source>
</evidence>
<feature type="compositionally biased region" description="Basic and acidic residues" evidence="1">
    <location>
        <begin position="241"/>
        <end position="259"/>
    </location>
</feature>
<name>A0A6N7X5P2_9ACTN</name>
<protein>
    <submittedName>
        <fullName evidence="3">Alkaline shock response membrane anchor protein AmaP</fullName>
    </submittedName>
</protein>
<organism evidence="3 4">
    <name type="scientific">Parafannyhessea umbonata</name>
    <dbReference type="NCBI Taxonomy" id="604330"/>
    <lineage>
        <taxon>Bacteria</taxon>
        <taxon>Bacillati</taxon>
        <taxon>Actinomycetota</taxon>
        <taxon>Coriobacteriia</taxon>
        <taxon>Coriobacteriales</taxon>
        <taxon>Atopobiaceae</taxon>
        <taxon>Parafannyhessea</taxon>
    </lineage>
</organism>
<feature type="transmembrane region" description="Helical" evidence="2">
    <location>
        <begin position="7"/>
        <end position="29"/>
    </location>
</feature>
<feature type="compositionally biased region" description="Low complexity" evidence="1">
    <location>
        <begin position="225"/>
        <end position="240"/>
    </location>
</feature>
<gene>
    <name evidence="3" type="primary">amaP</name>
    <name evidence="3" type="ORF">FYJ69_02555</name>
</gene>
<feature type="compositionally biased region" description="Low complexity" evidence="1">
    <location>
        <begin position="192"/>
        <end position="217"/>
    </location>
</feature>
<evidence type="ECO:0000313" key="4">
    <source>
        <dbReference type="Proteomes" id="UP000434342"/>
    </source>
</evidence>
<accession>A0A6N7X5P2</accession>
<dbReference type="NCBIfam" id="NF033218">
    <property type="entry name" value="anchor_AmaP"/>
    <property type="match status" value="1"/>
</dbReference>
<evidence type="ECO:0000256" key="1">
    <source>
        <dbReference type="SAM" id="MobiDB-lite"/>
    </source>
</evidence>
<dbReference type="RefSeq" id="WP_154539780.1">
    <property type="nucleotide sequence ID" value="NZ_VUND01000001.1"/>
</dbReference>
<comment type="caution">
    <text evidence="3">The sequence shown here is derived from an EMBL/GenBank/DDBJ whole genome shotgun (WGS) entry which is preliminary data.</text>
</comment>
<dbReference type="AlphaFoldDB" id="A0A6N7X5P2"/>
<feature type="region of interest" description="Disordered" evidence="1">
    <location>
        <begin position="192"/>
        <end position="307"/>
    </location>
</feature>
<sequence length="307" mass="32350">MGFFKRLCLFVFGLGGLLALTALVLPWYGPWTNEATALLGVNEYYMAVEVLVLITGLGCLICLLRSIFKRNRKVVIVSQQGGDQITVSRDAISSQATHVIEEDGTFKAKRVRVWAKKRGHVRVYARVQPQMTVDTVRAGEELHDKLVAGLTTVCGDNVDSVDLEFTNAAEYTPTSDAYDYDYSMSVTPAATDATATTASEPAAAEPASTPEPAATADAGEKSEGDAAATGSDAAADAATDADAKADEPADDAPAEKDEVPATEGETESEPATVADAPEGDAAREEGYEITVPMGRYAGKGSEPTGEE</sequence>
<reference evidence="3 4" key="1">
    <citation type="submission" date="2019-08" db="EMBL/GenBank/DDBJ databases">
        <title>In-depth cultivation of the pig gut microbiome towards novel bacterial diversity and tailored functional studies.</title>
        <authorList>
            <person name="Wylensek D."/>
            <person name="Hitch T.C.A."/>
            <person name="Clavel T."/>
        </authorList>
    </citation>
    <scope>NUCLEOTIDE SEQUENCE [LARGE SCALE GENOMIC DNA]</scope>
    <source>
        <strain evidence="3 4">WB01_CNA04</strain>
    </source>
</reference>
<keyword evidence="2" id="KW-1133">Transmembrane helix</keyword>
<dbReference type="EMBL" id="VUND01000001">
    <property type="protein sequence ID" value="MST59796.1"/>
    <property type="molecule type" value="Genomic_DNA"/>
</dbReference>
<feature type="transmembrane region" description="Helical" evidence="2">
    <location>
        <begin position="44"/>
        <end position="64"/>
    </location>
</feature>
<dbReference type="Proteomes" id="UP000434342">
    <property type="component" value="Unassembled WGS sequence"/>
</dbReference>
<keyword evidence="2" id="KW-0812">Transmembrane</keyword>
<evidence type="ECO:0000256" key="2">
    <source>
        <dbReference type="SAM" id="Phobius"/>
    </source>
</evidence>
<proteinExistence type="predicted"/>